<name>A0ABY2DPL5_9ACTN</name>
<evidence type="ECO:0000313" key="3">
    <source>
        <dbReference type="Proteomes" id="UP000295626"/>
    </source>
</evidence>
<evidence type="ECO:0008006" key="4">
    <source>
        <dbReference type="Google" id="ProtNLM"/>
    </source>
</evidence>
<evidence type="ECO:0000313" key="2">
    <source>
        <dbReference type="EMBL" id="TDC02100.1"/>
    </source>
</evidence>
<reference evidence="2 3" key="1">
    <citation type="submission" date="2019-02" db="EMBL/GenBank/DDBJ databases">
        <title>Draft genome sequences of novel Actinobacteria.</title>
        <authorList>
            <person name="Sahin N."/>
            <person name="Ay H."/>
            <person name="Saygin H."/>
        </authorList>
    </citation>
    <scope>NUCLEOTIDE SEQUENCE [LARGE SCALE GENOMIC DNA]</scope>
    <source>
        <strain evidence="2 3">JCM 30529</strain>
    </source>
</reference>
<dbReference type="Proteomes" id="UP000295626">
    <property type="component" value="Unassembled WGS sequence"/>
</dbReference>
<keyword evidence="3" id="KW-1185">Reference proteome</keyword>
<feature type="region of interest" description="Disordered" evidence="1">
    <location>
        <begin position="141"/>
        <end position="202"/>
    </location>
</feature>
<evidence type="ECO:0000256" key="1">
    <source>
        <dbReference type="SAM" id="MobiDB-lite"/>
    </source>
</evidence>
<sequence length="428" mass="48011">MPSADGSLTAAEIAALYALIRAQAAIREQLTQVAVAGALAPLRLVNWFDPADVAQAAERVVQVVQPAQLRMAQVVDASMARMLTTMTGRPVRPVGAIDVRQLRRAVSPAVARLLAEVPPVEVEPDGDLDLDRFFLDEEEAEDDRRRLEEEERDAEEDERRRREEDDELAEAERRRQEDEDEREAAERRRRDREADARRRAQLQALDPMEPYVRVGAQFRYLVTRGAPEREARQAVAERVTRVADMDISLAQRAQEAAVVRRSPRITGYRRILQPELGGGGPPCGLCVVAADRVYRREDLKPIHDRCRCGVMPIIGGVDPGLVLNGDDLDRLYTAAGDTTSGRALKRLRVGIGEHGELGPILFPYGRGFRDAEEAESDQRVASIERRLQGLERSTASLRRQLDGGETRLRPLVDYQTRLIEQLREQLVA</sequence>
<proteinExistence type="predicted"/>
<feature type="compositionally biased region" description="Basic and acidic residues" evidence="1">
    <location>
        <begin position="184"/>
        <end position="198"/>
    </location>
</feature>
<dbReference type="EMBL" id="SMKE01000020">
    <property type="protein sequence ID" value="TDC02100.1"/>
    <property type="molecule type" value="Genomic_DNA"/>
</dbReference>
<organism evidence="2 3">
    <name type="scientific">Micromonospora fluostatini</name>
    <dbReference type="NCBI Taxonomy" id="1629071"/>
    <lineage>
        <taxon>Bacteria</taxon>
        <taxon>Bacillati</taxon>
        <taxon>Actinomycetota</taxon>
        <taxon>Actinomycetes</taxon>
        <taxon>Micromonosporales</taxon>
        <taxon>Micromonosporaceae</taxon>
        <taxon>Micromonospora</taxon>
    </lineage>
</organism>
<gene>
    <name evidence="2" type="ORF">E1091_01465</name>
</gene>
<protein>
    <recommendedName>
        <fullName evidence="4">Capsid maturation protease</fullName>
    </recommendedName>
</protein>
<comment type="caution">
    <text evidence="2">The sequence shown here is derived from an EMBL/GenBank/DDBJ whole genome shotgun (WGS) entry which is preliminary data.</text>
</comment>
<accession>A0ABY2DPL5</accession>